<reference evidence="18 19" key="1">
    <citation type="journal article" date="2017" name="BMC Genomics">
        <title>Chromosome level assembly and secondary metabolite potential of the parasitic fungus Cordyceps militaris.</title>
        <authorList>
            <person name="Kramer G.J."/>
            <person name="Nodwell J.R."/>
        </authorList>
    </citation>
    <scope>NUCLEOTIDE SEQUENCE [LARGE SCALE GENOMIC DNA]</scope>
    <source>
        <strain evidence="18 19">ATCC 34164</strain>
    </source>
</reference>
<dbReference type="OrthoDB" id="2147978at2759"/>
<evidence type="ECO:0000256" key="11">
    <source>
        <dbReference type="ARBA" id="ARBA00022989"/>
    </source>
</evidence>
<gene>
    <name evidence="18" type="ORF">A9K55_000770</name>
</gene>
<dbReference type="GO" id="GO:0005743">
    <property type="term" value="C:mitochondrial inner membrane"/>
    <property type="evidence" value="ECO:0007669"/>
    <property type="project" value="UniProtKB-SubCell"/>
</dbReference>
<keyword evidence="10" id="KW-0249">Electron transport</keyword>
<evidence type="ECO:0000256" key="4">
    <source>
        <dbReference type="ARBA" id="ARBA00018632"/>
    </source>
</evidence>
<keyword evidence="12" id="KW-0496">Mitochondrion</keyword>
<dbReference type="PANTHER" id="PTHR40637:SF1">
    <property type="entry name" value="ESSS SUBUNIT OF NADH:UBIQUINONE OXIDOREDUCTASE (COMPLEX I) PROTEIN"/>
    <property type="match status" value="1"/>
</dbReference>
<comment type="subcellular location">
    <subcellularLocation>
        <location evidence="2">Mitochondrion inner membrane</location>
        <topology evidence="2">Single-pass membrane protein</topology>
    </subcellularLocation>
</comment>
<evidence type="ECO:0000256" key="7">
    <source>
        <dbReference type="ARBA" id="ARBA00022692"/>
    </source>
</evidence>
<evidence type="ECO:0000256" key="9">
    <source>
        <dbReference type="ARBA" id="ARBA00022946"/>
    </source>
</evidence>
<evidence type="ECO:0000256" key="6">
    <source>
        <dbReference type="ARBA" id="ARBA00022660"/>
    </source>
</evidence>
<keyword evidence="18" id="KW-0830">Ubiquinone</keyword>
<evidence type="ECO:0000256" key="12">
    <source>
        <dbReference type="ARBA" id="ARBA00023128"/>
    </source>
</evidence>
<dbReference type="Proteomes" id="UP000323067">
    <property type="component" value="Chromosome ii"/>
</dbReference>
<keyword evidence="9" id="KW-0809">Transit peptide</keyword>
<proteinExistence type="inferred from homology"/>
<evidence type="ECO:0000313" key="18">
    <source>
        <dbReference type="EMBL" id="ATY66922.1"/>
    </source>
</evidence>
<keyword evidence="5" id="KW-0813">Transport</keyword>
<evidence type="ECO:0000256" key="14">
    <source>
        <dbReference type="ARBA" id="ARBA00030753"/>
    </source>
</evidence>
<sequence>MGPVSPPRRRDDPAESIIKPSLHRKPSAIGAPESTSRASQRRRAAQFLKENPPQNPPVYDMAILRHSIAPLRAVRCARQPAAAATLRSFSVTARQRGGAGHGNESQFEPPSGWLWGIKPGEKPEPEGWEWPMYIFCGSLVVAGVALAFKPDTSVSTWALEEARRRLEAEGVLPDPTASENKK</sequence>
<feature type="region of interest" description="Disordered" evidence="17">
    <location>
        <begin position="1"/>
        <end position="54"/>
    </location>
</feature>
<dbReference type="VEuPathDB" id="FungiDB:A9K55_000770"/>
<evidence type="ECO:0000256" key="16">
    <source>
        <dbReference type="ARBA" id="ARBA00046528"/>
    </source>
</evidence>
<evidence type="ECO:0000256" key="17">
    <source>
        <dbReference type="SAM" id="MobiDB-lite"/>
    </source>
</evidence>
<accession>A0A2H4SUY1</accession>
<evidence type="ECO:0000256" key="5">
    <source>
        <dbReference type="ARBA" id="ARBA00022448"/>
    </source>
</evidence>
<dbReference type="Pfam" id="PF10183">
    <property type="entry name" value="ESSS"/>
    <property type="match status" value="1"/>
</dbReference>
<dbReference type="PANTHER" id="PTHR40637">
    <property type="entry name" value="ESSS SUBUNIT OF NADH:UBIQUINONE OXIDOREDUCTASE (COMPLEX I) PROTEIN"/>
    <property type="match status" value="1"/>
</dbReference>
<keyword evidence="6" id="KW-0679">Respiratory chain</keyword>
<keyword evidence="13" id="KW-0472">Membrane</keyword>
<dbReference type="InterPro" id="IPR019329">
    <property type="entry name" value="NADH_UbQ_OxRdtase_ESSS_su"/>
</dbReference>
<evidence type="ECO:0000256" key="2">
    <source>
        <dbReference type="ARBA" id="ARBA00004434"/>
    </source>
</evidence>
<keyword evidence="8" id="KW-0999">Mitochondrion inner membrane</keyword>
<protein>
    <recommendedName>
        <fullName evidence="4">NADH dehydrogenase [ubiquinone] 1 beta subcomplex subunit 11, mitochondrial</fullName>
    </recommendedName>
    <alternativeName>
        <fullName evidence="15">Complex I-ESSS</fullName>
    </alternativeName>
    <alternativeName>
        <fullName evidence="14">NADH-ubiquinone oxidoreductase ESSS subunit</fullName>
    </alternativeName>
</protein>
<evidence type="ECO:0000313" key="19">
    <source>
        <dbReference type="Proteomes" id="UP000323067"/>
    </source>
</evidence>
<evidence type="ECO:0000256" key="10">
    <source>
        <dbReference type="ARBA" id="ARBA00022982"/>
    </source>
</evidence>
<comment type="function">
    <text evidence="1">Accessory subunit of the mitochondrial membrane respiratory chain NADH dehydrogenase (Complex I), that is believed not to be involved in catalysis. Complex I functions in the transfer of electrons from NADH to the respiratory chain. The immediate electron acceptor for the enzyme is believed to be ubiquinone.</text>
</comment>
<name>A0A2H4SUY1_CORMI</name>
<feature type="region of interest" description="Disordered" evidence="17">
    <location>
        <begin position="95"/>
        <end position="120"/>
    </location>
</feature>
<evidence type="ECO:0000256" key="13">
    <source>
        <dbReference type="ARBA" id="ARBA00023136"/>
    </source>
</evidence>
<evidence type="ECO:0000256" key="8">
    <source>
        <dbReference type="ARBA" id="ARBA00022792"/>
    </source>
</evidence>
<comment type="subunit">
    <text evidence="16">Complex I is composed of 45 different subunits. Interacts with BCAP31.</text>
</comment>
<dbReference type="VEuPathDB" id="FungiDB:CCM_04688"/>
<organism evidence="18 19">
    <name type="scientific">Cordyceps militaris</name>
    <name type="common">Caterpillar fungus</name>
    <name type="synonym">Clavaria militaris</name>
    <dbReference type="NCBI Taxonomy" id="73501"/>
    <lineage>
        <taxon>Eukaryota</taxon>
        <taxon>Fungi</taxon>
        <taxon>Dikarya</taxon>
        <taxon>Ascomycota</taxon>
        <taxon>Pezizomycotina</taxon>
        <taxon>Sordariomycetes</taxon>
        <taxon>Hypocreomycetidae</taxon>
        <taxon>Hypocreales</taxon>
        <taxon>Cordycipitaceae</taxon>
        <taxon>Cordyceps</taxon>
    </lineage>
</organism>
<keyword evidence="7" id="KW-0812">Transmembrane</keyword>
<evidence type="ECO:0000256" key="1">
    <source>
        <dbReference type="ARBA" id="ARBA00003195"/>
    </source>
</evidence>
<dbReference type="AlphaFoldDB" id="A0A2H4SUY1"/>
<evidence type="ECO:0000256" key="3">
    <source>
        <dbReference type="ARBA" id="ARBA00008915"/>
    </source>
</evidence>
<dbReference type="EMBL" id="CP023327">
    <property type="protein sequence ID" value="ATY66922.1"/>
    <property type="molecule type" value="Genomic_DNA"/>
</dbReference>
<comment type="similarity">
    <text evidence="3">Belongs to the complex I NDUFB11 subunit family.</text>
</comment>
<keyword evidence="11" id="KW-1133">Transmembrane helix</keyword>
<evidence type="ECO:0000256" key="15">
    <source>
        <dbReference type="ARBA" id="ARBA00031387"/>
    </source>
</evidence>